<reference evidence="3 4" key="1">
    <citation type="journal article" date="2021" name="Elife">
        <title>Chloroplast acquisition without the gene transfer in kleptoplastic sea slugs, Plakobranchus ocellatus.</title>
        <authorList>
            <person name="Maeda T."/>
            <person name="Takahashi S."/>
            <person name="Yoshida T."/>
            <person name="Shimamura S."/>
            <person name="Takaki Y."/>
            <person name="Nagai Y."/>
            <person name="Toyoda A."/>
            <person name="Suzuki Y."/>
            <person name="Arimoto A."/>
            <person name="Ishii H."/>
            <person name="Satoh N."/>
            <person name="Nishiyama T."/>
            <person name="Hasebe M."/>
            <person name="Maruyama T."/>
            <person name="Minagawa J."/>
            <person name="Obokata J."/>
            <person name="Shigenobu S."/>
        </authorList>
    </citation>
    <scope>NUCLEOTIDE SEQUENCE [LARGE SCALE GENOMIC DNA]</scope>
</reference>
<dbReference type="PANTHER" id="PTHR16768">
    <property type="entry name" value="DOWN REGULATED IN RENAL CARCINOMA 1/TU3A"/>
    <property type="match status" value="1"/>
</dbReference>
<proteinExistence type="predicted"/>
<protein>
    <submittedName>
        <fullName evidence="3">Protein fam107b</fullName>
    </submittedName>
</protein>
<evidence type="ECO:0000313" key="4">
    <source>
        <dbReference type="Proteomes" id="UP000735302"/>
    </source>
</evidence>
<dbReference type="AlphaFoldDB" id="A0AAV4A5R3"/>
<keyword evidence="1" id="KW-0175">Coiled coil</keyword>
<keyword evidence="4" id="KW-1185">Reference proteome</keyword>
<organism evidence="3 4">
    <name type="scientific">Plakobranchus ocellatus</name>
    <dbReference type="NCBI Taxonomy" id="259542"/>
    <lineage>
        <taxon>Eukaryota</taxon>
        <taxon>Metazoa</taxon>
        <taxon>Spiralia</taxon>
        <taxon>Lophotrochozoa</taxon>
        <taxon>Mollusca</taxon>
        <taxon>Gastropoda</taxon>
        <taxon>Heterobranchia</taxon>
        <taxon>Euthyneura</taxon>
        <taxon>Panpulmonata</taxon>
        <taxon>Sacoglossa</taxon>
        <taxon>Placobranchoidea</taxon>
        <taxon>Plakobranchidae</taxon>
        <taxon>Plakobranchus</taxon>
    </lineage>
</organism>
<feature type="region of interest" description="Disordered" evidence="2">
    <location>
        <begin position="116"/>
        <end position="230"/>
    </location>
</feature>
<dbReference type="PANTHER" id="PTHR16768:SF5">
    <property type="entry name" value="FI14214P"/>
    <property type="match status" value="1"/>
</dbReference>
<comment type="caution">
    <text evidence="3">The sequence shown here is derived from an EMBL/GenBank/DDBJ whole genome shotgun (WGS) entry which is preliminary data.</text>
</comment>
<feature type="region of interest" description="Disordered" evidence="2">
    <location>
        <begin position="259"/>
        <end position="287"/>
    </location>
</feature>
<evidence type="ECO:0000256" key="2">
    <source>
        <dbReference type="SAM" id="MobiDB-lite"/>
    </source>
</evidence>
<feature type="region of interest" description="Disordered" evidence="2">
    <location>
        <begin position="48"/>
        <end position="88"/>
    </location>
</feature>
<dbReference type="EMBL" id="BLXT01003551">
    <property type="protein sequence ID" value="GFO01981.1"/>
    <property type="molecule type" value="Genomic_DNA"/>
</dbReference>
<dbReference type="Pfam" id="PF06625">
    <property type="entry name" value="DUF1151"/>
    <property type="match status" value="1"/>
</dbReference>
<dbReference type="InterPro" id="IPR009533">
    <property type="entry name" value="FAM107"/>
</dbReference>
<evidence type="ECO:0000313" key="3">
    <source>
        <dbReference type="EMBL" id="GFO01981.1"/>
    </source>
</evidence>
<dbReference type="Proteomes" id="UP000735302">
    <property type="component" value="Unassembled WGS sequence"/>
</dbReference>
<name>A0AAV4A5R3_9GAST</name>
<gene>
    <name evidence="3" type="ORF">PoB_002848600</name>
</gene>
<evidence type="ECO:0000256" key="1">
    <source>
        <dbReference type="ARBA" id="ARBA00023054"/>
    </source>
</evidence>
<sequence length="327" mass="36937">MIQKKIIVPKLAANAYLADSKTAAFAGNLDYKMAAASSPTSPAHVTKLNVQNWKPRVKDESFSSPESPVPDYDDDVPRPTHPDLDDNHRNSVKFLNNFQNVITNIRTIEELYSNFPEPVPDYTNDDDEDTSSDRAHSSNHRQQQQRSPGWRKPRPANGVGASDDTSEDFPPPPPLTADEFASAVSEAYETQVQNGISPAAPDDQSDPRGSNDGPPQIKPKPLHNPCLESKERQGLHRELLLNFKIGKDVLQKPELNKVLRERRETQRKKEWEEQKNSKGRSSLEVKLEERRIKEEEVSKMKVIEEAEAPELLRMHKKITHKTAGEQS</sequence>
<feature type="compositionally biased region" description="Basic and acidic residues" evidence="2">
    <location>
        <begin position="75"/>
        <end position="88"/>
    </location>
</feature>
<accession>A0AAV4A5R3</accession>